<feature type="region of interest" description="Disordered" evidence="1">
    <location>
        <begin position="92"/>
        <end position="119"/>
    </location>
</feature>
<protein>
    <submittedName>
        <fullName evidence="2">Uncharacterized protein</fullName>
    </submittedName>
</protein>
<accession>A0A182TXN7</accession>
<evidence type="ECO:0000313" key="2">
    <source>
        <dbReference type="EnsemblMetazoa" id="AMEC010178-PA"/>
    </source>
</evidence>
<feature type="compositionally biased region" description="Polar residues" evidence="1">
    <location>
        <begin position="96"/>
        <end position="106"/>
    </location>
</feature>
<dbReference type="AlphaFoldDB" id="A0A182TXN7"/>
<dbReference type="EnsemblMetazoa" id="AMEC010178-RA">
    <property type="protein sequence ID" value="AMEC010178-PA"/>
    <property type="gene ID" value="AMEC010178"/>
</dbReference>
<organism evidence="2 3">
    <name type="scientific">Anopheles melas</name>
    <dbReference type="NCBI Taxonomy" id="34690"/>
    <lineage>
        <taxon>Eukaryota</taxon>
        <taxon>Metazoa</taxon>
        <taxon>Ecdysozoa</taxon>
        <taxon>Arthropoda</taxon>
        <taxon>Hexapoda</taxon>
        <taxon>Insecta</taxon>
        <taxon>Pterygota</taxon>
        <taxon>Neoptera</taxon>
        <taxon>Endopterygota</taxon>
        <taxon>Diptera</taxon>
        <taxon>Nematocera</taxon>
        <taxon>Culicoidea</taxon>
        <taxon>Culicidae</taxon>
        <taxon>Anophelinae</taxon>
        <taxon>Anopheles</taxon>
    </lineage>
</organism>
<proteinExistence type="predicted"/>
<reference evidence="3" key="1">
    <citation type="submission" date="2014-01" db="EMBL/GenBank/DDBJ databases">
        <title>The Genome Sequence of Anopheles melas CM1001059_A (V2).</title>
        <authorList>
            <consortium name="The Broad Institute Genomics Platform"/>
            <person name="Neafsey D.E."/>
            <person name="Besansky N."/>
            <person name="Howell P."/>
            <person name="Walton C."/>
            <person name="Young S.K."/>
            <person name="Zeng Q."/>
            <person name="Gargeya S."/>
            <person name="Fitzgerald M."/>
            <person name="Haas B."/>
            <person name="Abouelleil A."/>
            <person name="Allen A.W."/>
            <person name="Alvarado L."/>
            <person name="Arachchi H.M."/>
            <person name="Berlin A.M."/>
            <person name="Chapman S.B."/>
            <person name="Gainer-Dewar J."/>
            <person name="Goldberg J."/>
            <person name="Griggs A."/>
            <person name="Gujja S."/>
            <person name="Hansen M."/>
            <person name="Howarth C."/>
            <person name="Imamovic A."/>
            <person name="Ireland A."/>
            <person name="Larimer J."/>
            <person name="McCowan C."/>
            <person name="Murphy C."/>
            <person name="Pearson M."/>
            <person name="Poon T.W."/>
            <person name="Priest M."/>
            <person name="Roberts A."/>
            <person name="Saif S."/>
            <person name="Shea T."/>
            <person name="Sisk P."/>
            <person name="Sykes S."/>
            <person name="Wortman J."/>
            <person name="Nusbaum C."/>
            <person name="Birren B."/>
        </authorList>
    </citation>
    <scope>NUCLEOTIDE SEQUENCE [LARGE SCALE GENOMIC DNA]</scope>
    <source>
        <strain evidence="3">CM1001059</strain>
    </source>
</reference>
<dbReference type="Proteomes" id="UP000075902">
    <property type="component" value="Unassembled WGS sequence"/>
</dbReference>
<sequence length="119" mass="13569">MALNNATFNTLRMLLSVAPKELLRSVHFRFGGTNNPQGNQFDEKNEINLKRLGERQTILLLETLKECDDEYDDADNESDDENEDRSILQRIKGTVATAQQTPQSTARRGEICSAAYHRR</sequence>
<evidence type="ECO:0000313" key="3">
    <source>
        <dbReference type="Proteomes" id="UP000075902"/>
    </source>
</evidence>
<dbReference type="VEuPathDB" id="VectorBase:AMEC010178"/>
<evidence type="ECO:0000256" key="1">
    <source>
        <dbReference type="SAM" id="MobiDB-lite"/>
    </source>
</evidence>
<reference evidence="2" key="2">
    <citation type="submission" date="2020-05" db="UniProtKB">
        <authorList>
            <consortium name="EnsemblMetazoa"/>
        </authorList>
    </citation>
    <scope>IDENTIFICATION</scope>
    <source>
        <strain evidence="2">CM1001059</strain>
    </source>
</reference>
<keyword evidence="3" id="KW-1185">Reference proteome</keyword>
<name>A0A182TXN7_9DIPT</name>